<sequence length="725" mass="84101">MYNPIEGGSVETIYGIDCWAPPPPPNEEIANYHLPKAEQIWKRNELPEYSPRDIDLWTGTYYQQKETLDWDGARREEIAKQTGEDIWDLDRYGNPKRIEGIRADLNYVSIPLANFRNKELDRCDPWDGGYWIFINGKATWITPFHYFYLNWWEINIGYPEYRDLDRMIFYLWQWVFENSLCYGFMEVAKRGGGKTYRALAIQYLRTIYGRNILSGIQSKTDDDSRDMFQLKLVECYKNLPDFLVPINDNPTDPKSQLRFFAPSKRGKSSMFHRLMQRKAIRSTINFKNAQPKAYDGQTVNGVFIRDEEGKTVKAVCDVAYRHRVTRNCVFRDGKMFGKIYSTTTVDKMDKGGEQFKVIWDGSNQRKVAEGLDPADTTTGMIRVFFPAYLTEYFDIYGQPESIKARSRQQKERDKLVNDPSGLMSEILQFPWNERELFMSSGATCQYDLNTLRLREQIVLDPDFNKVRIGDFYWENGVFGGVARWKDNPDNGKWEIAYLFEEKKDSNQFHVEHDSLGNPVFTPLNEYKFAGGFDPTKTSKQVDKRRSAAAGVISMKADMWRPHISPTWIADYVSYPIDPEQAWMDFLIGLFYYGCPFLPENNLGIPSKIRELGAGAFVMNRPENTFTTNNRSQDTPGMPSNEATNDYMIKRKQTHVVKYGKLMVLPRVIRNSIEFDPEFRTKYDVEVASQLSLVATERPVPPPPIEVHATELFPAWDNSGVFGKIV</sequence>
<reference evidence="1" key="1">
    <citation type="journal article" date="2015" name="Nature">
        <title>Complex archaea that bridge the gap between prokaryotes and eukaryotes.</title>
        <authorList>
            <person name="Spang A."/>
            <person name="Saw J.H."/>
            <person name="Jorgensen S.L."/>
            <person name="Zaremba-Niedzwiedzka K."/>
            <person name="Martijn J."/>
            <person name="Lind A.E."/>
            <person name="van Eijk R."/>
            <person name="Schleper C."/>
            <person name="Guy L."/>
            <person name="Ettema T.J."/>
        </authorList>
    </citation>
    <scope>NUCLEOTIDE SEQUENCE</scope>
</reference>
<evidence type="ECO:0000313" key="1">
    <source>
        <dbReference type="EMBL" id="KKN04149.1"/>
    </source>
</evidence>
<gene>
    <name evidence="1" type="ORF">LCGC14_1100350</name>
</gene>
<dbReference type="Gene3D" id="3.40.50.300">
    <property type="entry name" value="P-loop containing nucleotide triphosphate hydrolases"/>
    <property type="match status" value="1"/>
</dbReference>
<comment type="caution">
    <text evidence="1">The sequence shown here is derived from an EMBL/GenBank/DDBJ whole genome shotgun (WGS) entry which is preliminary data.</text>
</comment>
<organism evidence="1">
    <name type="scientific">marine sediment metagenome</name>
    <dbReference type="NCBI Taxonomy" id="412755"/>
    <lineage>
        <taxon>unclassified sequences</taxon>
        <taxon>metagenomes</taxon>
        <taxon>ecological metagenomes</taxon>
    </lineage>
</organism>
<protein>
    <submittedName>
        <fullName evidence="1">Uncharacterized protein</fullName>
    </submittedName>
</protein>
<dbReference type="AlphaFoldDB" id="A0A0F9ME73"/>
<proteinExistence type="predicted"/>
<accession>A0A0F9ME73</accession>
<name>A0A0F9ME73_9ZZZZ</name>
<dbReference type="EMBL" id="LAZR01004952">
    <property type="protein sequence ID" value="KKN04149.1"/>
    <property type="molecule type" value="Genomic_DNA"/>
</dbReference>
<dbReference type="InterPro" id="IPR027417">
    <property type="entry name" value="P-loop_NTPase"/>
</dbReference>